<dbReference type="GO" id="GO:0008233">
    <property type="term" value="F:peptidase activity"/>
    <property type="evidence" value="ECO:0007669"/>
    <property type="project" value="UniProtKB-KW"/>
</dbReference>
<evidence type="ECO:0000313" key="1">
    <source>
        <dbReference type="EMBL" id="WOJ98259.1"/>
    </source>
</evidence>
<gene>
    <name evidence="1" type="ORF">R0137_06740</name>
</gene>
<protein>
    <submittedName>
        <fullName evidence="1">Serine protease</fullName>
    </submittedName>
</protein>
<reference evidence="1 2" key="1">
    <citation type="submission" date="2023-10" db="EMBL/GenBank/DDBJ databases">
        <title>Two novel species belonging to the OM43/NOR5 clade.</title>
        <authorList>
            <person name="Park M."/>
        </authorList>
    </citation>
    <scope>NUCLEOTIDE SEQUENCE [LARGE SCALE GENOMIC DNA]</scope>
    <source>
        <strain evidence="1 2">IMCC45268</strain>
    </source>
</reference>
<keyword evidence="1" id="KW-0378">Hydrolase</keyword>
<keyword evidence="2" id="KW-1185">Reference proteome</keyword>
<dbReference type="Gene3D" id="2.40.10.10">
    <property type="entry name" value="Trypsin-like serine proteases"/>
    <property type="match status" value="2"/>
</dbReference>
<dbReference type="InterPro" id="IPR009003">
    <property type="entry name" value="Peptidase_S1_PA"/>
</dbReference>
<evidence type="ECO:0000313" key="2">
    <source>
        <dbReference type="Proteomes" id="UP001626549"/>
    </source>
</evidence>
<dbReference type="EMBL" id="CP136865">
    <property type="protein sequence ID" value="WOJ98259.1"/>
    <property type="molecule type" value="Genomic_DNA"/>
</dbReference>
<dbReference type="InterPro" id="IPR043504">
    <property type="entry name" value="Peptidase_S1_PA_chymotrypsin"/>
</dbReference>
<sequence length="271" mass="29078">MYPMHAVDTKSGFLVYRTLKCCVLLLLSPVAIGIELPDLLERLTPSVVGVGAAYPLRTPTGGHPPRRLMGTGFVVESGGKSYVITNAHVIPTDLDNDGREQLAVFSGRGNNSQQRFAQLLKNDAEHDLAVLSYEGAQLPPMTLASGSQIRAGERVAFTGFPIGAVLGLYPTTHEGIVSAITPVARPVDRGRELSAVQVSRLRKPFDVYQLDAIAYPGNSGSAVYRVRTGEVIGVMNSVFVKESRETLLSAPSGIAYAIPVAHLQVLLEELE</sequence>
<dbReference type="GO" id="GO:0006508">
    <property type="term" value="P:proteolysis"/>
    <property type="evidence" value="ECO:0007669"/>
    <property type="project" value="UniProtKB-KW"/>
</dbReference>
<organism evidence="1 2">
    <name type="scientific">Congregibacter brevis</name>
    <dbReference type="NCBI Taxonomy" id="3081201"/>
    <lineage>
        <taxon>Bacteria</taxon>
        <taxon>Pseudomonadati</taxon>
        <taxon>Pseudomonadota</taxon>
        <taxon>Gammaproteobacteria</taxon>
        <taxon>Cellvibrionales</taxon>
        <taxon>Halieaceae</taxon>
        <taxon>Congregibacter</taxon>
    </lineage>
</organism>
<dbReference type="Pfam" id="PF13365">
    <property type="entry name" value="Trypsin_2"/>
    <property type="match status" value="1"/>
</dbReference>
<dbReference type="RefSeq" id="WP_407329547.1">
    <property type="nucleotide sequence ID" value="NZ_CP136865.1"/>
</dbReference>
<dbReference type="Proteomes" id="UP001626549">
    <property type="component" value="Chromosome"/>
</dbReference>
<accession>A0ABZ0IFE0</accession>
<proteinExistence type="predicted"/>
<dbReference type="SUPFAM" id="SSF50494">
    <property type="entry name" value="Trypsin-like serine proteases"/>
    <property type="match status" value="1"/>
</dbReference>
<name>A0ABZ0IFE0_9GAMM</name>
<dbReference type="PANTHER" id="PTHR43019">
    <property type="entry name" value="SERINE ENDOPROTEASE DEGS"/>
    <property type="match status" value="1"/>
</dbReference>
<dbReference type="PANTHER" id="PTHR43019:SF23">
    <property type="entry name" value="PROTEASE DO-LIKE 5, CHLOROPLASTIC"/>
    <property type="match status" value="1"/>
</dbReference>
<keyword evidence="1" id="KW-0645">Protease</keyword>